<name>A0A381YJ53_9ZZZZ</name>
<feature type="domain" description="Sulfatase-modifying factor enzyme-like" evidence="3">
    <location>
        <begin position="235"/>
        <end position="418"/>
    </location>
</feature>
<dbReference type="SUPFAM" id="SSF56436">
    <property type="entry name" value="C-type lectin-like"/>
    <property type="match status" value="1"/>
</dbReference>
<evidence type="ECO:0000259" key="3">
    <source>
        <dbReference type="Pfam" id="PF03781"/>
    </source>
</evidence>
<dbReference type="GO" id="GO:0016787">
    <property type="term" value="F:hydrolase activity"/>
    <property type="evidence" value="ECO:0007669"/>
    <property type="project" value="InterPro"/>
</dbReference>
<feature type="domain" description="Dienelactone hydrolase" evidence="2">
    <location>
        <begin position="624"/>
        <end position="734"/>
    </location>
</feature>
<dbReference type="InterPro" id="IPR002925">
    <property type="entry name" value="Dienelactn_hydro"/>
</dbReference>
<dbReference type="AlphaFoldDB" id="A0A381YJ53"/>
<feature type="transmembrane region" description="Helical" evidence="1">
    <location>
        <begin position="78"/>
        <end position="97"/>
    </location>
</feature>
<keyword evidence="1" id="KW-0472">Membrane</keyword>
<gene>
    <name evidence="4" type="ORF">METZ01_LOCUS129397</name>
</gene>
<dbReference type="EMBL" id="UINC01018261">
    <property type="protein sequence ID" value="SVA76543.1"/>
    <property type="molecule type" value="Genomic_DNA"/>
</dbReference>
<sequence>MENSSLLDKLKQSSIFKAIAAYAAVSFVIIQVGSLVSDSFGLNQEFMQNLIWIFLVGFPFLAVVAWASSSRFSTSKVIGMFLLVLITGYGSGSYIWVNNFVLPELKQELEKDDYVGAWDKVNQLNSFAPFFYNASSLDQEISADISLSIEDPDVAVSWKPYATEKEYEWRYLGTSPVAKARLPLGVVNLKLEKEGFQTRYLIEQNPSFIFDNTPFPKIWPIPPIQMYPEDSIPEGMVPVDGGRFIPALTGEGVVDYNLSTFYIDKYEVTNKQYQEFVDAKGYELFQYWTDMEFILDGESLSWEQAREYMVDATGKYGPANWELGFFKDGEGDYPVTGISWYEAQAYARFKGNILPPMFHWAKAAFPMTEVISPISPVMLKKSNFSNKAIERVGTNSIGAHGTYDMVGNVREWSWNIFGGRGLTLGGAFSDPQYMATVPSPSPRFVRSDLIGFRTIRLLNPRDMNPFGHPISRPTPPPPEYYKPLSDDEFKIYSRNFEVGYRALNPKIIYVDESHPTWIKEKIQIEVGYDNEKMDILIFRPKQTFNKLESVMLYPGANYFRTPPEIDEVNPGEYGLDFIIKSGRALIWPAYKGSMNRVSDINIAFPQTPDQFRQFRELLSFWTVDTSRTIDYLESRDDIDSDNIFYMGMSYGALLTPHVLFFENRFKAAIFYVGGVNPSTPPMADGINLLPRFTTPVLMLNGEQDYLIPQTLPKMFYQQIGTKEEDKRLVFYQSGHWPLPRNQMITETLDWIEKYSTN</sequence>
<protein>
    <recommendedName>
        <fullName evidence="5">Sulfatase-modifying factor enzyme domain-containing protein</fullName>
    </recommendedName>
</protein>
<reference evidence="4" key="1">
    <citation type="submission" date="2018-05" db="EMBL/GenBank/DDBJ databases">
        <authorList>
            <person name="Lanie J.A."/>
            <person name="Ng W.-L."/>
            <person name="Kazmierczak K.M."/>
            <person name="Andrzejewski T.M."/>
            <person name="Davidsen T.M."/>
            <person name="Wayne K.J."/>
            <person name="Tettelin H."/>
            <person name="Glass J.I."/>
            <person name="Rusch D."/>
            <person name="Podicherti R."/>
            <person name="Tsui H.-C.T."/>
            <person name="Winkler M.E."/>
        </authorList>
    </citation>
    <scope>NUCLEOTIDE SEQUENCE</scope>
</reference>
<evidence type="ECO:0000256" key="1">
    <source>
        <dbReference type="SAM" id="Phobius"/>
    </source>
</evidence>
<dbReference type="InterPro" id="IPR005532">
    <property type="entry name" value="SUMF_dom"/>
</dbReference>
<evidence type="ECO:0000313" key="4">
    <source>
        <dbReference type="EMBL" id="SVA76543.1"/>
    </source>
</evidence>
<dbReference type="InterPro" id="IPR042095">
    <property type="entry name" value="SUMF_sf"/>
</dbReference>
<feature type="transmembrane region" description="Helical" evidence="1">
    <location>
        <begin position="46"/>
        <end position="66"/>
    </location>
</feature>
<dbReference type="Pfam" id="PF01738">
    <property type="entry name" value="DLH"/>
    <property type="match status" value="1"/>
</dbReference>
<evidence type="ECO:0008006" key="5">
    <source>
        <dbReference type="Google" id="ProtNLM"/>
    </source>
</evidence>
<dbReference type="Gene3D" id="3.90.1580.10">
    <property type="entry name" value="paralog of FGE (formylglycine-generating enzyme)"/>
    <property type="match status" value="1"/>
</dbReference>
<dbReference type="Gene3D" id="3.40.50.1820">
    <property type="entry name" value="alpha/beta hydrolase"/>
    <property type="match status" value="1"/>
</dbReference>
<dbReference type="InterPro" id="IPR029058">
    <property type="entry name" value="AB_hydrolase_fold"/>
</dbReference>
<keyword evidence="1" id="KW-0812">Transmembrane</keyword>
<dbReference type="InterPro" id="IPR016187">
    <property type="entry name" value="CTDL_fold"/>
</dbReference>
<organism evidence="4">
    <name type="scientific">marine metagenome</name>
    <dbReference type="NCBI Taxonomy" id="408172"/>
    <lineage>
        <taxon>unclassified sequences</taxon>
        <taxon>metagenomes</taxon>
        <taxon>ecological metagenomes</taxon>
    </lineage>
</organism>
<dbReference type="PANTHER" id="PTHR23150">
    <property type="entry name" value="SULFATASE MODIFYING FACTOR 1, 2"/>
    <property type="match status" value="1"/>
</dbReference>
<accession>A0A381YJ53</accession>
<dbReference type="InterPro" id="IPR051043">
    <property type="entry name" value="Sulfatase_Mod_Factor_Kinase"/>
</dbReference>
<feature type="transmembrane region" description="Helical" evidence="1">
    <location>
        <begin position="15"/>
        <end position="34"/>
    </location>
</feature>
<dbReference type="SUPFAM" id="SSF53474">
    <property type="entry name" value="alpha/beta-Hydrolases"/>
    <property type="match status" value="1"/>
</dbReference>
<proteinExistence type="predicted"/>
<keyword evidence="1" id="KW-1133">Transmembrane helix</keyword>
<dbReference type="Pfam" id="PF03781">
    <property type="entry name" value="FGE-sulfatase"/>
    <property type="match status" value="1"/>
</dbReference>
<evidence type="ECO:0000259" key="2">
    <source>
        <dbReference type="Pfam" id="PF01738"/>
    </source>
</evidence>